<keyword evidence="2" id="KW-0472">Membrane</keyword>
<accession>A0ABQ3SSM3</accession>
<name>A0ABQ3SSM3_9ACTN</name>
<feature type="transmembrane region" description="Helical" evidence="2">
    <location>
        <begin position="85"/>
        <end position="103"/>
    </location>
</feature>
<evidence type="ECO:0000256" key="1">
    <source>
        <dbReference type="SAM" id="MobiDB-lite"/>
    </source>
</evidence>
<feature type="transmembrane region" description="Helical" evidence="2">
    <location>
        <begin position="222"/>
        <end position="247"/>
    </location>
</feature>
<dbReference type="EMBL" id="BNEC01000005">
    <property type="protein sequence ID" value="GHI71143.1"/>
    <property type="molecule type" value="Genomic_DNA"/>
</dbReference>
<proteinExistence type="predicted"/>
<dbReference type="RefSeq" id="WP_189735765.1">
    <property type="nucleotide sequence ID" value="NZ_BMRL01000004.1"/>
</dbReference>
<feature type="region of interest" description="Disordered" evidence="1">
    <location>
        <begin position="423"/>
        <end position="513"/>
    </location>
</feature>
<feature type="transmembrane region" description="Helical" evidence="2">
    <location>
        <begin position="115"/>
        <end position="136"/>
    </location>
</feature>
<dbReference type="Proteomes" id="UP000613974">
    <property type="component" value="Unassembled WGS sequence"/>
</dbReference>
<feature type="compositionally biased region" description="Low complexity" evidence="1">
    <location>
        <begin position="423"/>
        <end position="435"/>
    </location>
</feature>
<evidence type="ECO:0000256" key="2">
    <source>
        <dbReference type="SAM" id="Phobius"/>
    </source>
</evidence>
<feature type="transmembrane region" description="Helical" evidence="2">
    <location>
        <begin position="319"/>
        <end position="339"/>
    </location>
</feature>
<feature type="compositionally biased region" description="Gly residues" evidence="1">
    <location>
        <begin position="450"/>
        <end position="467"/>
    </location>
</feature>
<comment type="caution">
    <text evidence="3">The sequence shown here is derived from an EMBL/GenBank/DDBJ whole genome shotgun (WGS) entry which is preliminary data.</text>
</comment>
<reference evidence="4" key="1">
    <citation type="submission" date="2023-07" db="EMBL/GenBank/DDBJ databases">
        <title>Whole genome shotgun sequence of Streptomyces nojiriensis NBRC 13794.</title>
        <authorList>
            <person name="Komaki H."/>
            <person name="Tamura T."/>
        </authorList>
    </citation>
    <scope>NUCLEOTIDE SEQUENCE [LARGE SCALE GENOMIC DNA]</scope>
    <source>
        <strain evidence="4">NBRC 13794</strain>
    </source>
</reference>
<feature type="transmembrane region" description="Helical" evidence="2">
    <location>
        <begin position="47"/>
        <end position="65"/>
    </location>
</feature>
<evidence type="ECO:0000313" key="4">
    <source>
        <dbReference type="Proteomes" id="UP000613974"/>
    </source>
</evidence>
<protein>
    <recommendedName>
        <fullName evidence="5">Integral membrane protein</fullName>
    </recommendedName>
</protein>
<keyword evidence="2" id="KW-0812">Transmembrane</keyword>
<keyword evidence="4" id="KW-1185">Reference proteome</keyword>
<feature type="transmembrane region" description="Helical" evidence="2">
    <location>
        <begin position="396"/>
        <end position="415"/>
    </location>
</feature>
<evidence type="ECO:0000313" key="3">
    <source>
        <dbReference type="EMBL" id="GHI71143.1"/>
    </source>
</evidence>
<dbReference type="NCBIfam" id="NF038391">
    <property type="entry name" value="streptophobe"/>
    <property type="match status" value="1"/>
</dbReference>
<evidence type="ECO:0008006" key="5">
    <source>
        <dbReference type="Google" id="ProtNLM"/>
    </source>
</evidence>
<feature type="transmembrane region" description="Helical" evidence="2">
    <location>
        <begin position="12"/>
        <end position="35"/>
    </location>
</feature>
<dbReference type="InterPro" id="IPR047724">
    <property type="entry name" value="Streptophobe"/>
</dbReference>
<keyword evidence="2" id="KW-1133">Transmembrane helix</keyword>
<feature type="transmembrane region" description="Helical" evidence="2">
    <location>
        <begin position="191"/>
        <end position="210"/>
    </location>
</feature>
<sequence>MRRIRWGDVLLSSVATVGWSLIAMAGVAGLGLHLLGADASGAAEGSLGAMTAATVVLAVGGTVTPSGDVSVLGVTGAGAESSLDVMPLGVSLAGALVLASLFLRSLRAGAGHGETAAGVVVLGALFVATAGALAWAGHDVVTLDGTLPLPKTPVKVEIPGIGDIGGLLPDRIGDLIETRTRVGFSVELAPTLRGAALWVLAVLALALLVSRRGPAAAGRLRPAASAVVAMLLVAVAAGWAAAVWAALGDDQPRRVLGGALLGAPNGSWLGVLLGLFVPVRGRVAGAPARLLPDPLDDLLAVSAREPVTVARLGEYDERVWLLVAGAALLLLYAGVLAAVRTPGRGILGCAARLSACTAVALAVLVRLTGFSADTSLAVLGVDAVDAGVELRGDVPYALLLGALWGAAAGAAGALLTRRRRAALPRPAGSPGSAPGWPAPGRPTAAYPGAGPYGGPARGPRPGAGGEVDGSWDVTVTGVPPWSPGPPKPPRREPFTPPPPPGAPPPPKPPAPPR</sequence>
<organism evidence="3 4">
    <name type="scientific">Streptomyces nojiriensis</name>
    <dbReference type="NCBI Taxonomy" id="66374"/>
    <lineage>
        <taxon>Bacteria</taxon>
        <taxon>Bacillati</taxon>
        <taxon>Actinomycetota</taxon>
        <taxon>Actinomycetes</taxon>
        <taxon>Kitasatosporales</taxon>
        <taxon>Streptomycetaceae</taxon>
        <taxon>Streptomyces</taxon>
    </lineage>
</organism>
<gene>
    <name evidence="3" type="ORF">Snoj_50610</name>
</gene>
<dbReference type="GeneID" id="95589390"/>
<feature type="compositionally biased region" description="Pro residues" evidence="1">
    <location>
        <begin position="494"/>
        <end position="513"/>
    </location>
</feature>